<dbReference type="InterPro" id="IPR051254">
    <property type="entry name" value="PPP1R15"/>
</dbReference>
<dbReference type="PANTHER" id="PTHR16489:SF11">
    <property type="entry name" value="PROTEIN PHOSPHATASE 1 REGULATORY SUBUNIT 15B"/>
    <property type="match status" value="1"/>
</dbReference>
<dbReference type="EMBL" id="JAGXEW010000021">
    <property type="protein sequence ID" value="KAK1159811.1"/>
    <property type="molecule type" value="Genomic_DNA"/>
</dbReference>
<reference evidence="4" key="1">
    <citation type="submission" date="2022-02" db="EMBL/GenBank/DDBJ databases">
        <title>Atlantic sturgeon de novo genome assembly.</title>
        <authorList>
            <person name="Stock M."/>
            <person name="Klopp C."/>
            <person name="Guiguen Y."/>
            <person name="Cabau C."/>
            <person name="Parinello H."/>
            <person name="Santidrian Yebra-Pimentel E."/>
            <person name="Kuhl H."/>
            <person name="Dirks R.P."/>
            <person name="Guessner J."/>
            <person name="Wuertz S."/>
            <person name="Du K."/>
            <person name="Schartl M."/>
        </authorList>
    </citation>
    <scope>NUCLEOTIDE SEQUENCE</scope>
    <source>
        <strain evidence="4">STURGEONOMICS-FGT-2020</strain>
        <tissue evidence="4">Whole blood</tissue>
    </source>
</reference>
<evidence type="ECO:0000256" key="2">
    <source>
        <dbReference type="SAM" id="MobiDB-lite"/>
    </source>
</evidence>
<accession>A0AAD8FZR6</accession>
<evidence type="ECO:0000313" key="5">
    <source>
        <dbReference type="Proteomes" id="UP001230051"/>
    </source>
</evidence>
<comment type="caution">
    <text evidence="4">The sequence shown here is derived from an EMBL/GenBank/DDBJ whole genome shotgun (WGS) entry which is preliminary data.</text>
</comment>
<feature type="compositionally biased region" description="Polar residues" evidence="2">
    <location>
        <begin position="150"/>
        <end position="164"/>
    </location>
</feature>
<feature type="compositionally biased region" description="Acidic residues" evidence="2">
    <location>
        <begin position="395"/>
        <end position="405"/>
    </location>
</feature>
<organism evidence="4 5">
    <name type="scientific">Acipenser oxyrinchus oxyrinchus</name>
    <dbReference type="NCBI Taxonomy" id="40147"/>
    <lineage>
        <taxon>Eukaryota</taxon>
        <taxon>Metazoa</taxon>
        <taxon>Chordata</taxon>
        <taxon>Craniata</taxon>
        <taxon>Vertebrata</taxon>
        <taxon>Euteleostomi</taxon>
        <taxon>Actinopterygii</taxon>
        <taxon>Chondrostei</taxon>
        <taxon>Acipenseriformes</taxon>
        <taxon>Acipenseridae</taxon>
        <taxon>Acipenser</taxon>
    </lineage>
</organism>
<evidence type="ECO:0000259" key="3">
    <source>
        <dbReference type="Pfam" id="PF10488"/>
    </source>
</evidence>
<sequence>MDPPSQAIETKNTVARFLWNGVLVVPWTLQIWTVILEPLRILLQIVYRLWTAFQVCRLEMHWGIQHLSYAESGGESLILSPAVKRNRNNEEPRLNHLALSESESHIMYSNGSKGKSSSFEPLFFNLQSQHLNECKAFLIQRTHFICDPDPSSTEVPDQSQSSCDSPIASGQEETFGEFPVKDSREAVGTVSNNPKMEQLESLPDDKAGESEDDSWDEDESSCQEWDTEENRKLWECFVNAADTYNPFNFSACISSCPQKKQSHPNETHCLKGEARENSSFSSDSEEVAENQNYCYNFGQNCSETETETEEDDWDSSSNCSASDQEENNKLWDSFVNPTDPYSPLHFTACTASTSTTQKTSECLNRHIEPVKVPAKKCLTLANSTKDSGYDSQSISDEESNSEDEDSCEKLNKKLWDSFSQSSDPYNLLNFRACLKSCPTDNKSEDNGVRNETNGTGPVKATSVKPNLPKRHFKHYCQNKSKDNQQFLTWKKPATVTARRTEEKEEKDIVKKVTFSPVVHVHVMHAWDFALRAARKSPWEEMARDRARFQRRIQEAEETIGCCWSPDHREKIQTRLSAEDSVAPTVLT</sequence>
<feature type="region of interest" description="Disordered" evidence="2">
    <location>
        <begin position="441"/>
        <end position="464"/>
    </location>
</feature>
<evidence type="ECO:0000313" key="4">
    <source>
        <dbReference type="EMBL" id="KAK1159811.1"/>
    </source>
</evidence>
<feature type="domain" description="Protein phosphatase 1 regulatory subunit 15A/B C-terminal" evidence="3">
    <location>
        <begin position="385"/>
        <end position="575"/>
    </location>
</feature>
<feature type="compositionally biased region" description="Acidic residues" evidence="2">
    <location>
        <begin position="210"/>
        <end position="226"/>
    </location>
</feature>
<comment type="similarity">
    <text evidence="1">Belongs to the PPP1R15 family.</text>
</comment>
<dbReference type="GO" id="GO:0005783">
    <property type="term" value="C:endoplasmic reticulum"/>
    <property type="evidence" value="ECO:0007669"/>
    <property type="project" value="TreeGrafter"/>
</dbReference>
<dbReference type="GO" id="GO:0051246">
    <property type="term" value="P:regulation of protein metabolic process"/>
    <property type="evidence" value="ECO:0007669"/>
    <property type="project" value="UniProtKB-ARBA"/>
</dbReference>
<proteinExistence type="inferred from homology"/>
<dbReference type="PANTHER" id="PTHR16489">
    <property type="entry name" value="GH11727P"/>
    <property type="match status" value="1"/>
</dbReference>
<feature type="region of interest" description="Disordered" evidence="2">
    <location>
        <begin position="259"/>
        <end position="283"/>
    </location>
</feature>
<dbReference type="GO" id="GO:0000164">
    <property type="term" value="C:protein phosphatase type 1 complex"/>
    <property type="evidence" value="ECO:0007669"/>
    <property type="project" value="TreeGrafter"/>
</dbReference>
<feature type="domain" description="Protein phosphatase 1 regulatory subunit 15A/B C-terminal" evidence="3">
    <location>
        <begin position="278"/>
        <end position="370"/>
    </location>
</feature>
<evidence type="ECO:0000256" key="1">
    <source>
        <dbReference type="ARBA" id="ARBA00010161"/>
    </source>
</evidence>
<dbReference type="GO" id="GO:0019888">
    <property type="term" value="F:protein phosphatase regulator activity"/>
    <property type="evidence" value="ECO:0007669"/>
    <property type="project" value="TreeGrafter"/>
</dbReference>
<dbReference type="InterPro" id="IPR019523">
    <property type="entry name" value="Prot_Pase1_reg-su15A/B_C"/>
</dbReference>
<dbReference type="GO" id="GO:0034976">
    <property type="term" value="P:response to endoplasmic reticulum stress"/>
    <property type="evidence" value="ECO:0007669"/>
    <property type="project" value="TreeGrafter"/>
</dbReference>
<dbReference type="AlphaFoldDB" id="A0AAD8FZR6"/>
<keyword evidence="5" id="KW-1185">Reference proteome</keyword>
<dbReference type="Pfam" id="PF10488">
    <property type="entry name" value="PP1c_bdg"/>
    <property type="match status" value="2"/>
</dbReference>
<name>A0AAD8FZR6_ACIOX</name>
<feature type="region of interest" description="Disordered" evidence="2">
    <location>
        <begin position="384"/>
        <end position="405"/>
    </location>
</feature>
<feature type="compositionally biased region" description="Basic and acidic residues" evidence="2">
    <location>
        <begin position="263"/>
        <end position="276"/>
    </location>
</feature>
<gene>
    <name evidence="4" type="primary">PPP1R15B</name>
    <name evidence="4" type="ORF">AOXY_G21235</name>
</gene>
<protein>
    <submittedName>
        <fullName evidence="4">Protein phosphatase 1 regulatory subunit 15B-like</fullName>
    </submittedName>
</protein>
<feature type="region of interest" description="Disordered" evidence="2">
    <location>
        <begin position="149"/>
        <end position="226"/>
    </location>
</feature>
<dbReference type="Proteomes" id="UP001230051">
    <property type="component" value="Unassembled WGS sequence"/>
</dbReference>